<evidence type="ECO:0000259" key="3">
    <source>
        <dbReference type="Pfam" id="PF03816"/>
    </source>
</evidence>
<dbReference type="InterPro" id="IPR050922">
    <property type="entry name" value="LytR/CpsA/Psr_CW_biosynth"/>
</dbReference>
<dbReference type="PANTHER" id="PTHR33392">
    <property type="entry name" value="POLYISOPRENYL-TEICHOIC ACID--PEPTIDOGLYCAN TEICHOIC ACID TRANSFERASE TAGU"/>
    <property type="match status" value="1"/>
</dbReference>
<sequence>MSRVEKNNKKKKTKSLFFKISITIISIIALLIAIGIGTFYSIFNKIDNVALNKENLGVTSKEELEVYDNYKKIKNIALFGIDSADGVGRSDSMMIATVDSVHDKLKITSLMRDSYVNIEGYGYDKLNHAYAFGGPELSIKTINQTFGLNIEDFVTVDFASLPRIIDILGGLELDITSEELEYINGYIDDINSKDGTYSPHITYAGPQLVDGVQALAYSRIRYTTGGDYERTRRHRTVLEGLFNKALTVSPTQYPTIINEILPYVKTNLGATDILSLATKVATMGGGTLEQDRFPRDGYGQGEMIDGVYYLVFDEAATKQQIMDYIFDDK</sequence>
<protein>
    <submittedName>
        <fullName evidence="4">LCP family protein</fullName>
    </submittedName>
</protein>
<dbReference type="NCBIfam" id="TIGR00350">
    <property type="entry name" value="lytR_cpsA_psr"/>
    <property type="match status" value="1"/>
</dbReference>
<feature type="domain" description="Cell envelope-related transcriptional attenuator" evidence="3">
    <location>
        <begin position="89"/>
        <end position="245"/>
    </location>
</feature>
<evidence type="ECO:0000313" key="5">
    <source>
        <dbReference type="Proteomes" id="UP000596929"/>
    </source>
</evidence>
<proteinExistence type="inferred from homology"/>
<keyword evidence="2" id="KW-0472">Membrane</keyword>
<dbReference type="EMBL" id="JACOOO010000004">
    <property type="protein sequence ID" value="MBC5628062.1"/>
    <property type="molecule type" value="Genomic_DNA"/>
</dbReference>
<keyword evidence="2" id="KW-1133">Transmembrane helix</keyword>
<dbReference type="InterPro" id="IPR004474">
    <property type="entry name" value="LytR_CpsA_psr"/>
</dbReference>
<dbReference type="Gene3D" id="3.40.630.190">
    <property type="entry name" value="LCP protein"/>
    <property type="match status" value="1"/>
</dbReference>
<feature type="transmembrane region" description="Helical" evidence="2">
    <location>
        <begin position="20"/>
        <end position="43"/>
    </location>
</feature>
<comment type="similarity">
    <text evidence="1">Belongs to the LytR/CpsA/Psr (LCP) family.</text>
</comment>
<organism evidence="4 5">
    <name type="scientific">Clostridium hominis</name>
    <dbReference type="NCBI Taxonomy" id="2763036"/>
    <lineage>
        <taxon>Bacteria</taxon>
        <taxon>Bacillati</taxon>
        <taxon>Bacillota</taxon>
        <taxon>Clostridia</taxon>
        <taxon>Eubacteriales</taxon>
        <taxon>Clostridiaceae</taxon>
        <taxon>Clostridium</taxon>
    </lineage>
</organism>
<evidence type="ECO:0000256" key="2">
    <source>
        <dbReference type="SAM" id="Phobius"/>
    </source>
</evidence>
<keyword evidence="5" id="KW-1185">Reference proteome</keyword>
<reference evidence="4 5" key="1">
    <citation type="submission" date="2020-08" db="EMBL/GenBank/DDBJ databases">
        <title>Genome public.</title>
        <authorList>
            <person name="Liu C."/>
            <person name="Sun Q."/>
        </authorList>
    </citation>
    <scope>NUCLEOTIDE SEQUENCE [LARGE SCALE GENOMIC DNA]</scope>
    <source>
        <strain evidence="4 5">NSJ-6</strain>
    </source>
</reference>
<dbReference type="RefSeq" id="WP_186859328.1">
    <property type="nucleotide sequence ID" value="NZ_JACOOO010000004.1"/>
</dbReference>
<accession>A0ABR7DA23</accession>
<comment type="caution">
    <text evidence="4">The sequence shown here is derived from an EMBL/GenBank/DDBJ whole genome shotgun (WGS) entry which is preliminary data.</text>
</comment>
<dbReference type="Proteomes" id="UP000596929">
    <property type="component" value="Unassembled WGS sequence"/>
</dbReference>
<dbReference type="Pfam" id="PF03816">
    <property type="entry name" value="LytR_cpsA_psr"/>
    <property type="match status" value="1"/>
</dbReference>
<evidence type="ECO:0000256" key="1">
    <source>
        <dbReference type="ARBA" id="ARBA00006068"/>
    </source>
</evidence>
<name>A0ABR7DA23_9CLOT</name>
<keyword evidence="2" id="KW-0812">Transmembrane</keyword>
<evidence type="ECO:0000313" key="4">
    <source>
        <dbReference type="EMBL" id="MBC5628062.1"/>
    </source>
</evidence>
<dbReference type="PANTHER" id="PTHR33392:SF6">
    <property type="entry name" value="POLYISOPRENYL-TEICHOIC ACID--PEPTIDOGLYCAN TEICHOIC ACID TRANSFERASE TAGU"/>
    <property type="match status" value="1"/>
</dbReference>
<gene>
    <name evidence="4" type="ORF">H8S20_04050</name>
</gene>